<proteinExistence type="predicted"/>
<evidence type="ECO:0000313" key="1">
    <source>
        <dbReference type="EMBL" id="MDQ0159967.1"/>
    </source>
</evidence>
<protein>
    <submittedName>
        <fullName evidence="1">Competence protein ComK</fullName>
    </submittedName>
</protein>
<gene>
    <name evidence="1" type="ORF">J2S77_001954</name>
</gene>
<dbReference type="Pfam" id="PF06338">
    <property type="entry name" value="ComK"/>
    <property type="match status" value="1"/>
</dbReference>
<dbReference type="RefSeq" id="WP_306976845.1">
    <property type="nucleotide sequence ID" value="NZ_JAUSTQ010000007.1"/>
</dbReference>
<keyword evidence="2" id="KW-1185">Reference proteome</keyword>
<organism evidence="1 2">
    <name type="scientific">Alkalibacillus salilacus</name>
    <dbReference type="NCBI Taxonomy" id="284582"/>
    <lineage>
        <taxon>Bacteria</taxon>
        <taxon>Bacillati</taxon>
        <taxon>Bacillota</taxon>
        <taxon>Bacilli</taxon>
        <taxon>Bacillales</taxon>
        <taxon>Bacillaceae</taxon>
        <taxon>Alkalibacillus</taxon>
    </lineage>
</organism>
<reference evidence="1 2" key="1">
    <citation type="submission" date="2023-07" db="EMBL/GenBank/DDBJ databases">
        <title>Genomic Encyclopedia of Type Strains, Phase IV (KMG-IV): sequencing the most valuable type-strain genomes for metagenomic binning, comparative biology and taxonomic classification.</title>
        <authorList>
            <person name="Goeker M."/>
        </authorList>
    </citation>
    <scope>NUCLEOTIDE SEQUENCE [LARGE SCALE GENOMIC DNA]</scope>
    <source>
        <strain evidence="1 2">DSM 16460</strain>
    </source>
</reference>
<comment type="caution">
    <text evidence="1">The sequence shown here is derived from an EMBL/GenBank/DDBJ whole genome shotgun (WGS) entry which is preliminary data.</text>
</comment>
<dbReference type="InterPro" id="IPR010461">
    <property type="entry name" value="ComK"/>
</dbReference>
<sequence>MRIEEEARVSTKTMAVLPYEFSEGIFGSYVVDQDDDFYSYSTPKQLINEACHYYFCSLKGRLEGTRKVFGINRKLPIVIEPSFNMYFMPTTSPLSHDCAWISHGYVESLERLSTKETCIKFSGGKALTVPYSYNSLNNQLFRTAQYRHMITDRLSKTSL</sequence>
<dbReference type="EMBL" id="JAUSTQ010000007">
    <property type="protein sequence ID" value="MDQ0159967.1"/>
    <property type="molecule type" value="Genomic_DNA"/>
</dbReference>
<accession>A0ABT9VG62</accession>
<evidence type="ECO:0000313" key="2">
    <source>
        <dbReference type="Proteomes" id="UP001224359"/>
    </source>
</evidence>
<name>A0ABT9VG62_9BACI</name>
<dbReference type="Proteomes" id="UP001224359">
    <property type="component" value="Unassembled WGS sequence"/>
</dbReference>